<gene>
    <name evidence="10" type="ORF">AUJ95_03055</name>
</gene>
<dbReference type="AlphaFoldDB" id="A0A1J5EC11"/>
<reference evidence="10 11" key="1">
    <citation type="journal article" date="2016" name="Environ. Microbiol.">
        <title>Genomic resolution of a cold subsurface aquifer community provides metabolic insights for novel microbes adapted to high CO concentrations.</title>
        <authorList>
            <person name="Probst A.J."/>
            <person name="Castelle C.J."/>
            <person name="Singh A."/>
            <person name="Brown C.T."/>
            <person name="Anantharaman K."/>
            <person name="Sharon I."/>
            <person name="Hug L.A."/>
            <person name="Burstein D."/>
            <person name="Emerson J.B."/>
            <person name="Thomas B.C."/>
            <person name="Banfield J.F."/>
        </authorList>
    </citation>
    <scope>NUCLEOTIDE SEQUENCE [LARGE SCALE GENOMIC DNA]</scope>
    <source>
        <strain evidence="10">CG2_30_40_21</strain>
    </source>
</reference>
<dbReference type="EC" id="6.3.4.21" evidence="2"/>
<name>A0A1J5EC11_9BACT</name>
<dbReference type="InterPro" id="IPR037128">
    <property type="entry name" value="Quinolinate_PRibosylTase_N_sf"/>
</dbReference>
<dbReference type="PANTHER" id="PTHR43202:SF1">
    <property type="entry name" value="NICOTINATE PHOSPHORIBOSYLTRANSFERASE"/>
    <property type="match status" value="1"/>
</dbReference>
<organism evidence="10 11">
    <name type="scientific">Candidatus Desantisbacteria bacterium CG2_30_40_21</name>
    <dbReference type="NCBI Taxonomy" id="1817895"/>
    <lineage>
        <taxon>Bacteria</taxon>
        <taxon>Candidatus Desantisiibacteriota</taxon>
    </lineage>
</organism>
<evidence type="ECO:0000313" key="10">
    <source>
        <dbReference type="EMBL" id="OIP41559.1"/>
    </source>
</evidence>
<dbReference type="Pfam" id="PF01729">
    <property type="entry name" value="QRPTase_C"/>
    <property type="match status" value="1"/>
</dbReference>
<dbReference type="Gene3D" id="3.90.1170.20">
    <property type="entry name" value="Quinolinate phosphoribosyl transferase, N-terminal domain"/>
    <property type="match status" value="1"/>
</dbReference>
<feature type="domain" description="Quinolinate phosphoribosyl transferase C-terminal" evidence="8">
    <location>
        <begin position="119"/>
        <end position="305"/>
    </location>
</feature>
<dbReference type="InterPro" id="IPR013785">
    <property type="entry name" value="Aldolase_TIM"/>
</dbReference>
<dbReference type="InterPro" id="IPR007229">
    <property type="entry name" value="Nic_PRibTrfase-Fam"/>
</dbReference>
<dbReference type="GO" id="GO:0004514">
    <property type="term" value="F:nicotinate-nucleotide diphosphorylase (carboxylating) activity"/>
    <property type="evidence" value="ECO:0007669"/>
    <property type="project" value="InterPro"/>
</dbReference>
<dbReference type="Proteomes" id="UP000183085">
    <property type="component" value="Unassembled WGS sequence"/>
</dbReference>
<accession>A0A1J5EC11</accession>
<dbReference type="PANTHER" id="PTHR43202">
    <property type="entry name" value="NICOTINATE-NUCLEOTIDE PYROPHOSPHORYLASE"/>
    <property type="match status" value="1"/>
</dbReference>
<keyword evidence="5" id="KW-0662">Pyridine nucleotide biosynthesis</keyword>
<dbReference type="InterPro" id="IPR002638">
    <property type="entry name" value="Quinolinate_PRibosylTrfase_C"/>
</dbReference>
<evidence type="ECO:0000256" key="4">
    <source>
        <dbReference type="ARBA" id="ARBA00022598"/>
    </source>
</evidence>
<dbReference type="Gene3D" id="3.20.20.70">
    <property type="entry name" value="Aldolase class I"/>
    <property type="match status" value="1"/>
</dbReference>
<dbReference type="Pfam" id="PF02749">
    <property type="entry name" value="QRPTase_N"/>
    <property type="match status" value="1"/>
</dbReference>
<evidence type="ECO:0000259" key="8">
    <source>
        <dbReference type="Pfam" id="PF01729"/>
    </source>
</evidence>
<dbReference type="UniPathway" id="UPA00253">
    <property type="reaction ID" value="UER00457"/>
</dbReference>
<evidence type="ECO:0000256" key="5">
    <source>
        <dbReference type="ARBA" id="ARBA00022642"/>
    </source>
</evidence>
<dbReference type="STRING" id="1817895.AUJ95_03055"/>
<comment type="caution">
    <text evidence="10">The sequence shown here is derived from an EMBL/GenBank/DDBJ whole genome shotgun (WGS) entry which is preliminary data.</text>
</comment>
<evidence type="ECO:0000259" key="9">
    <source>
        <dbReference type="Pfam" id="PF02749"/>
    </source>
</evidence>
<keyword evidence="4" id="KW-0436">Ligase</keyword>
<evidence type="ECO:0000256" key="6">
    <source>
        <dbReference type="ARBA" id="ARBA00022679"/>
    </source>
</evidence>
<protein>
    <recommendedName>
        <fullName evidence="2">nicotinate phosphoribosyltransferase</fullName>
        <ecNumber evidence="2">6.3.4.21</ecNumber>
    </recommendedName>
</protein>
<comment type="pathway">
    <text evidence="1">Cofactor biosynthesis; NAD(+) biosynthesis; nicotinate D-ribonucleotide from nicotinate: step 1/1.</text>
</comment>
<evidence type="ECO:0000256" key="1">
    <source>
        <dbReference type="ARBA" id="ARBA00004952"/>
    </source>
</evidence>
<dbReference type="InterPro" id="IPR036068">
    <property type="entry name" value="Nicotinate_pribotase-like_C"/>
</dbReference>
<keyword evidence="10" id="KW-0328">Glycosyltransferase</keyword>
<feature type="domain" description="Quinolinate phosphoribosyl transferase N-terminal" evidence="9">
    <location>
        <begin position="26"/>
        <end position="117"/>
    </location>
</feature>
<dbReference type="SUPFAM" id="SSF51690">
    <property type="entry name" value="Nicotinate/Quinolinate PRTase C-terminal domain-like"/>
    <property type="match status" value="1"/>
</dbReference>
<evidence type="ECO:0000256" key="7">
    <source>
        <dbReference type="ARBA" id="ARBA00048668"/>
    </source>
</evidence>
<dbReference type="EMBL" id="MNYI01000076">
    <property type="protein sequence ID" value="OIP41559.1"/>
    <property type="molecule type" value="Genomic_DNA"/>
</dbReference>
<keyword evidence="6 10" id="KW-0808">Transferase</keyword>
<dbReference type="InterPro" id="IPR053190">
    <property type="entry name" value="NAPRTase-like"/>
</dbReference>
<sequence length="392" mass="43113">MNGRAKSFFIASEKDIKSGKTTDVCFKKTVEILQKAKCSKQVKAEVRVSSLPENYSWAVLSGIEEVICLLSNLKANIQVLAEGTIFKEEMPVLSIIGEYTEFAMLETAILGLLCQSSGIATKAARCRIAAGQRTLLSFGAKRMHPALSPMIDRAAFIGGYNGVSVIKSAEMLQEKPQETMPHSLVLVLGSSEEAFRLFHETESAKKIVLINTLGDEKFEAIKAAQILGNDLFALQLDTNDSRQGNFKKILEEVRWELDLRGFNHVKLFASGGLDEYSIQKLNPVADGYGVGTALSNAPVINFSMDIIEIEGVPMAKRGKMSGSKAVYRCTNCYQTKVVSMQKDILPSCSCNGRLQSLLLPIMTDGRLERQILSPQEIRTYVLNQLGNMKLGL</sequence>
<evidence type="ECO:0000313" key="11">
    <source>
        <dbReference type="Proteomes" id="UP000183085"/>
    </source>
</evidence>
<dbReference type="GO" id="GO:0009435">
    <property type="term" value="P:NAD+ biosynthetic process"/>
    <property type="evidence" value="ECO:0007669"/>
    <property type="project" value="UniProtKB-UniPathway"/>
</dbReference>
<keyword evidence="3" id="KW-0597">Phosphoprotein</keyword>
<dbReference type="PIRSF" id="PIRSF000484">
    <property type="entry name" value="NAPRT"/>
    <property type="match status" value="1"/>
</dbReference>
<comment type="catalytic activity">
    <reaction evidence="7">
        <text>5-phospho-alpha-D-ribose 1-diphosphate + nicotinate + ATP + H2O = nicotinate beta-D-ribonucleotide + ADP + phosphate + diphosphate</text>
        <dbReference type="Rhea" id="RHEA:36163"/>
        <dbReference type="ChEBI" id="CHEBI:15377"/>
        <dbReference type="ChEBI" id="CHEBI:30616"/>
        <dbReference type="ChEBI" id="CHEBI:32544"/>
        <dbReference type="ChEBI" id="CHEBI:33019"/>
        <dbReference type="ChEBI" id="CHEBI:43474"/>
        <dbReference type="ChEBI" id="CHEBI:57502"/>
        <dbReference type="ChEBI" id="CHEBI:58017"/>
        <dbReference type="ChEBI" id="CHEBI:456216"/>
        <dbReference type="EC" id="6.3.4.21"/>
    </reaction>
</comment>
<evidence type="ECO:0000256" key="2">
    <source>
        <dbReference type="ARBA" id="ARBA00013236"/>
    </source>
</evidence>
<evidence type="ECO:0000256" key="3">
    <source>
        <dbReference type="ARBA" id="ARBA00022553"/>
    </source>
</evidence>
<proteinExistence type="predicted"/>
<dbReference type="InterPro" id="IPR022412">
    <property type="entry name" value="Quinolinate_PRibosylTrfase_N"/>
</dbReference>
<dbReference type="SUPFAM" id="SSF54675">
    <property type="entry name" value="Nicotinate/Quinolinate PRTase N-terminal domain-like"/>
    <property type="match status" value="1"/>
</dbReference>
<dbReference type="NCBIfam" id="NF006415">
    <property type="entry name" value="PRK08662.1"/>
    <property type="match status" value="1"/>
</dbReference>
<dbReference type="GO" id="GO:0004516">
    <property type="term" value="F:nicotinate phosphoribosyltransferase activity"/>
    <property type="evidence" value="ECO:0007669"/>
    <property type="project" value="UniProtKB-EC"/>
</dbReference>